<sequence>MEALPDVPVPLPSTIRSRYVDGINGLRMHVLEAGFETAGRPCLLLLHGFPELAFSWRKVMPKLAAAGYHVIAPDQRGYGRTTGWSAKYDGDLASFRLPNLVRDALGLVAAFGYKHVDAVIGHDFGSSVAAWCALIRPDVFRAVVMMSAPFSGPPSLPFNTASAPAKPASEDPVHRALAALPRPRKHYQWYYSTRPANDDMHRAPQGVHDFLRAYYHHKSADWKDNKPYPLQSWSAGELAKLPTYYVMDLAKDMAATVAEEMPPREAIAANTWLPDSELAYYSAEYQRTGFQGGLQWYRCGTSGAFTPELQTWSGRTIDQPSAFISGKQDWGTYQRPGVFEAMQTKACTNMVGCHLVDGAGHWVQQEQPDEVSRLLLTFLREAGAQR</sequence>
<dbReference type="Pfam" id="PF00561">
    <property type="entry name" value="Abhydrolase_1"/>
    <property type="match status" value="1"/>
</dbReference>
<dbReference type="EMBL" id="SZZP01000016">
    <property type="protein sequence ID" value="TKV78622.1"/>
    <property type="molecule type" value="Genomic_DNA"/>
</dbReference>
<protein>
    <submittedName>
        <fullName evidence="3">Alpha/beta hydrolase</fullName>
    </submittedName>
</protein>
<evidence type="ECO:0000256" key="1">
    <source>
        <dbReference type="ARBA" id="ARBA00022801"/>
    </source>
</evidence>
<name>A0A4U6RY61_BRAEL</name>
<dbReference type="Gene3D" id="3.40.50.1820">
    <property type="entry name" value="alpha/beta hydrolase"/>
    <property type="match status" value="1"/>
</dbReference>
<reference evidence="3 4" key="1">
    <citation type="submission" date="2019-05" db="EMBL/GenBank/DDBJ databases">
        <title>Draft Genome of Bradyrhizobium elkanii strain SEMIA 938, Used in Commercial Inoculants for Lupinus spp. in Brazil.</title>
        <authorList>
            <person name="Hungria M."/>
            <person name="Delamuta J.R.M."/>
            <person name="Ribeiro R.A."/>
            <person name="Nogueira M.A."/>
        </authorList>
    </citation>
    <scope>NUCLEOTIDE SEQUENCE [LARGE SCALE GENOMIC DNA]</scope>
    <source>
        <strain evidence="3 4">Semia 938</strain>
    </source>
</reference>
<gene>
    <name evidence="3" type="ORF">FDV58_25335</name>
</gene>
<evidence type="ECO:0000313" key="4">
    <source>
        <dbReference type="Proteomes" id="UP000305095"/>
    </source>
</evidence>
<proteinExistence type="predicted"/>
<dbReference type="RefSeq" id="WP_137481032.1">
    <property type="nucleotide sequence ID" value="NZ_SZZP01000016.1"/>
</dbReference>
<accession>A0A4U6RY61</accession>
<organism evidence="3 4">
    <name type="scientific">Bradyrhizobium elkanii</name>
    <dbReference type="NCBI Taxonomy" id="29448"/>
    <lineage>
        <taxon>Bacteria</taxon>
        <taxon>Pseudomonadati</taxon>
        <taxon>Pseudomonadota</taxon>
        <taxon>Alphaproteobacteria</taxon>
        <taxon>Hyphomicrobiales</taxon>
        <taxon>Nitrobacteraceae</taxon>
        <taxon>Bradyrhizobium</taxon>
    </lineage>
</organism>
<comment type="caution">
    <text evidence="3">The sequence shown here is derived from an EMBL/GenBank/DDBJ whole genome shotgun (WGS) entry which is preliminary data.</text>
</comment>
<evidence type="ECO:0000313" key="3">
    <source>
        <dbReference type="EMBL" id="TKV78622.1"/>
    </source>
</evidence>
<dbReference type="AlphaFoldDB" id="A0A4U6RY61"/>
<keyword evidence="1 3" id="KW-0378">Hydrolase</keyword>
<evidence type="ECO:0000259" key="2">
    <source>
        <dbReference type="Pfam" id="PF00561"/>
    </source>
</evidence>
<dbReference type="InterPro" id="IPR029058">
    <property type="entry name" value="AB_hydrolase_fold"/>
</dbReference>
<dbReference type="InterPro" id="IPR000639">
    <property type="entry name" value="Epox_hydrolase-like"/>
</dbReference>
<feature type="domain" description="AB hydrolase-1" evidence="2">
    <location>
        <begin position="42"/>
        <end position="365"/>
    </location>
</feature>
<dbReference type="GO" id="GO:0016787">
    <property type="term" value="F:hydrolase activity"/>
    <property type="evidence" value="ECO:0007669"/>
    <property type="project" value="UniProtKB-KW"/>
</dbReference>
<dbReference type="PANTHER" id="PTHR43329">
    <property type="entry name" value="EPOXIDE HYDROLASE"/>
    <property type="match status" value="1"/>
</dbReference>
<dbReference type="PRINTS" id="PR00111">
    <property type="entry name" value="ABHYDROLASE"/>
</dbReference>
<dbReference type="Proteomes" id="UP000305095">
    <property type="component" value="Unassembled WGS sequence"/>
</dbReference>
<dbReference type="InterPro" id="IPR000073">
    <property type="entry name" value="AB_hydrolase_1"/>
</dbReference>
<dbReference type="SUPFAM" id="SSF53474">
    <property type="entry name" value="alpha/beta-Hydrolases"/>
    <property type="match status" value="1"/>
</dbReference>
<dbReference type="PRINTS" id="PR00412">
    <property type="entry name" value="EPOXHYDRLASE"/>
</dbReference>